<reference evidence="5" key="1">
    <citation type="journal article" date="2020" name="Stud. Mycol.">
        <title>101 Dothideomycetes genomes: a test case for predicting lifestyles and emergence of pathogens.</title>
        <authorList>
            <person name="Haridas S."/>
            <person name="Albert R."/>
            <person name="Binder M."/>
            <person name="Bloem J."/>
            <person name="Labutti K."/>
            <person name="Salamov A."/>
            <person name="Andreopoulos B."/>
            <person name="Baker S."/>
            <person name="Barry K."/>
            <person name="Bills G."/>
            <person name="Bluhm B."/>
            <person name="Cannon C."/>
            <person name="Castanera R."/>
            <person name="Culley D."/>
            <person name="Daum C."/>
            <person name="Ezra D."/>
            <person name="Gonzalez J."/>
            <person name="Henrissat B."/>
            <person name="Kuo A."/>
            <person name="Liang C."/>
            <person name="Lipzen A."/>
            <person name="Lutzoni F."/>
            <person name="Magnuson J."/>
            <person name="Mondo S."/>
            <person name="Nolan M."/>
            <person name="Ohm R."/>
            <person name="Pangilinan J."/>
            <person name="Park H.-J."/>
            <person name="Ramirez L."/>
            <person name="Alfaro M."/>
            <person name="Sun H."/>
            <person name="Tritt A."/>
            <person name="Yoshinaga Y."/>
            <person name="Zwiers L.-H."/>
            <person name="Turgeon B."/>
            <person name="Goodwin S."/>
            <person name="Spatafora J."/>
            <person name="Crous P."/>
            <person name="Grigoriev I."/>
        </authorList>
    </citation>
    <scope>NUCLEOTIDE SEQUENCE</scope>
    <source>
        <strain evidence="5">HMLAC05119</strain>
    </source>
</reference>
<dbReference type="SMART" id="SM00715">
    <property type="entry name" value="LA"/>
    <property type="match status" value="1"/>
</dbReference>
<dbReference type="GO" id="GO:0031047">
    <property type="term" value="P:regulatory ncRNA-mediated gene silencing"/>
    <property type="evidence" value="ECO:0007669"/>
    <property type="project" value="InterPro"/>
</dbReference>
<keyword evidence="1 2" id="KW-0694">RNA-binding</keyword>
<evidence type="ECO:0000256" key="2">
    <source>
        <dbReference type="PROSITE-ProRule" id="PRU00332"/>
    </source>
</evidence>
<evidence type="ECO:0000256" key="3">
    <source>
        <dbReference type="SAM" id="MobiDB-lite"/>
    </source>
</evidence>
<sequence length="578" mass="65357">MGTGTTQQNTEVAVPKGTREIADTTPAADMDHPEGAVIRRQVEFYFSDENLPTDLHLLKCCGGRQNEPVSISRICGFKKMRSYKPRGLVVAALRKSAFLDVSADGKTIKRKVPLQGKCALDPEYFEDDQDLAYDPRARKPAVFPVQQLPQKTVYPEGTSKNMLKPTGFEATYIEPPVKPEEAAEEEAMYDPDKSFVERIEIAIQRFKQKRRMHEMYALVFNKLMRFGGVESGPRMAQGLSAQEMKKMDAEEIAQALATHNVPWDRADEMKWVVDFEGLAKAFLSSWYPAHYGYAPNAVKNACQVPRSFYNYLRYHNVCPEYDAQLEKALKVCNLAEQELNKVHAAGLALPGDFNQSASVLLGGAQAGMYAGDKSWVEDMNEVGIRDEEARIKFNTGVAIMGSDEQYDMLEANQLKILQQITTGLEVVNIQPPTKSTKELYQKQSKVIEDKLSRLDPLGKLICETWYTDDYDEWDLPKDKYPNGKPQRAGAGQAYEFWVEESVLEECFVGLRMDANILKLEGGITILDEVHESMCSFFTWLPNELWMDRKPKEVRWLKKGLPEDDDEADAGGGQQFDDE</sequence>
<feature type="region of interest" description="Disordered" evidence="3">
    <location>
        <begin position="557"/>
        <end position="578"/>
    </location>
</feature>
<dbReference type="InterPro" id="IPR036390">
    <property type="entry name" value="WH_DNA-bd_sf"/>
</dbReference>
<dbReference type="InterPro" id="IPR045180">
    <property type="entry name" value="La_dom_prot"/>
</dbReference>
<organism evidence="5 6">
    <name type="scientific">Ampelomyces quisqualis</name>
    <name type="common">Powdery mildew agent</name>
    <dbReference type="NCBI Taxonomy" id="50730"/>
    <lineage>
        <taxon>Eukaryota</taxon>
        <taxon>Fungi</taxon>
        <taxon>Dikarya</taxon>
        <taxon>Ascomycota</taxon>
        <taxon>Pezizomycotina</taxon>
        <taxon>Dothideomycetes</taxon>
        <taxon>Pleosporomycetidae</taxon>
        <taxon>Pleosporales</taxon>
        <taxon>Pleosporineae</taxon>
        <taxon>Phaeosphaeriaceae</taxon>
        <taxon>Ampelomyces</taxon>
    </lineage>
</organism>
<dbReference type="PANTHER" id="PTHR22792:SF140">
    <property type="entry name" value="ACHILLES, ISOFORM A"/>
    <property type="match status" value="1"/>
</dbReference>
<dbReference type="GO" id="GO:0003729">
    <property type="term" value="F:mRNA binding"/>
    <property type="evidence" value="ECO:0007669"/>
    <property type="project" value="TreeGrafter"/>
</dbReference>
<proteinExistence type="predicted"/>
<evidence type="ECO:0000313" key="6">
    <source>
        <dbReference type="Proteomes" id="UP000800096"/>
    </source>
</evidence>
<keyword evidence="6" id="KW-1185">Reference proteome</keyword>
<dbReference type="InterPro" id="IPR018606">
    <property type="entry name" value="Arb1"/>
</dbReference>
<feature type="region of interest" description="Disordered" evidence="3">
    <location>
        <begin position="1"/>
        <end position="31"/>
    </location>
</feature>
<dbReference type="Pfam" id="PF09692">
    <property type="entry name" value="Arb1"/>
    <property type="match status" value="1"/>
</dbReference>
<evidence type="ECO:0000313" key="5">
    <source>
        <dbReference type="EMBL" id="KAF1919719.1"/>
    </source>
</evidence>
<gene>
    <name evidence="5" type="ORF">BDU57DRAFT_442927</name>
</gene>
<accession>A0A6A5QWK8</accession>
<feature type="compositionally biased region" description="Polar residues" evidence="3">
    <location>
        <begin position="1"/>
        <end position="11"/>
    </location>
</feature>
<dbReference type="PROSITE" id="PS50961">
    <property type="entry name" value="HTH_LA"/>
    <property type="match status" value="1"/>
</dbReference>
<dbReference type="OrthoDB" id="435402at2759"/>
<dbReference type="AlphaFoldDB" id="A0A6A5QWK8"/>
<feature type="compositionally biased region" description="Gly residues" evidence="3">
    <location>
        <begin position="569"/>
        <end position="578"/>
    </location>
</feature>
<feature type="domain" description="HTH La-type RNA-binding" evidence="4">
    <location>
        <begin position="28"/>
        <end position="118"/>
    </location>
</feature>
<dbReference type="GO" id="GO:0033167">
    <property type="term" value="C:ARC complex"/>
    <property type="evidence" value="ECO:0007669"/>
    <property type="project" value="InterPro"/>
</dbReference>
<dbReference type="EMBL" id="ML979133">
    <property type="protein sequence ID" value="KAF1919719.1"/>
    <property type="molecule type" value="Genomic_DNA"/>
</dbReference>
<dbReference type="InterPro" id="IPR036388">
    <property type="entry name" value="WH-like_DNA-bd_sf"/>
</dbReference>
<dbReference type="Proteomes" id="UP000800096">
    <property type="component" value="Unassembled WGS sequence"/>
</dbReference>
<dbReference type="PANTHER" id="PTHR22792">
    <property type="entry name" value="LUPUS LA PROTEIN-RELATED"/>
    <property type="match status" value="1"/>
</dbReference>
<dbReference type="Pfam" id="PF05383">
    <property type="entry name" value="La"/>
    <property type="match status" value="1"/>
</dbReference>
<evidence type="ECO:0000259" key="4">
    <source>
        <dbReference type="PROSITE" id="PS50961"/>
    </source>
</evidence>
<evidence type="ECO:0000256" key="1">
    <source>
        <dbReference type="ARBA" id="ARBA00022884"/>
    </source>
</evidence>
<dbReference type="CDD" id="cd08029">
    <property type="entry name" value="LA_like_fungal"/>
    <property type="match status" value="1"/>
</dbReference>
<dbReference type="Gene3D" id="1.10.10.10">
    <property type="entry name" value="Winged helix-like DNA-binding domain superfamily/Winged helix DNA-binding domain"/>
    <property type="match status" value="1"/>
</dbReference>
<dbReference type="SUPFAM" id="SSF46785">
    <property type="entry name" value="Winged helix' DNA-binding domain"/>
    <property type="match status" value="1"/>
</dbReference>
<dbReference type="InterPro" id="IPR006630">
    <property type="entry name" value="La_HTH"/>
</dbReference>
<protein>
    <submittedName>
        <fullName evidence="5">Argonaute siRNA chaperone complex subunit Arb1-domain-containing protein</fullName>
    </submittedName>
</protein>
<name>A0A6A5QWK8_AMPQU</name>